<keyword evidence="1" id="KW-0472">Membrane</keyword>
<evidence type="ECO:0000313" key="4">
    <source>
        <dbReference type="EMBL" id="QCI64544.1"/>
    </source>
</evidence>
<reference evidence="4 5" key="1">
    <citation type="submission" date="2019-04" db="EMBL/GenBank/DDBJ databases">
        <title>Phreatobacter aquaticus sp. nov.</title>
        <authorList>
            <person name="Choi A."/>
        </authorList>
    </citation>
    <scope>NUCLEOTIDE SEQUENCE [LARGE SCALE GENOMIC DNA]</scope>
    <source>
        <strain evidence="4 5">KCTC 52518</strain>
    </source>
</reference>
<accession>A0A4D7ASR9</accession>
<feature type="domain" description="FecR N-terminal" evidence="3">
    <location>
        <begin position="15"/>
        <end position="57"/>
    </location>
</feature>
<proteinExistence type="predicted"/>
<dbReference type="AlphaFoldDB" id="A0A4D7ASR9"/>
<protein>
    <submittedName>
        <fullName evidence="4">FecR family protein</fullName>
    </submittedName>
</protein>
<dbReference type="KEGG" id="pstg:E8M01_10065"/>
<dbReference type="PANTHER" id="PTHR30273">
    <property type="entry name" value="PERIPLASMIC SIGNAL SENSOR AND SIGMA FACTOR ACTIVATOR FECR-RELATED"/>
    <property type="match status" value="1"/>
</dbReference>
<dbReference type="PANTHER" id="PTHR30273:SF2">
    <property type="entry name" value="PROTEIN FECR"/>
    <property type="match status" value="1"/>
</dbReference>
<gene>
    <name evidence="4" type="ORF">E8M01_10065</name>
</gene>
<dbReference type="Pfam" id="PF16220">
    <property type="entry name" value="DUF4880"/>
    <property type="match status" value="1"/>
</dbReference>
<dbReference type="Proteomes" id="UP000298781">
    <property type="component" value="Chromosome"/>
</dbReference>
<dbReference type="InterPro" id="IPR012373">
    <property type="entry name" value="Ferrdict_sens_TM"/>
</dbReference>
<evidence type="ECO:0000256" key="1">
    <source>
        <dbReference type="SAM" id="Phobius"/>
    </source>
</evidence>
<dbReference type="Gene3D" id="2.60.120.1440">
    <property type="match status" value="1"/>
</dbReference>
<evidence type="ECO:0000313" key="5">
    <source>
        <dbReference type="Proteomes" id="UP000298781"/>
    </source>
</evidence>
<dbReference type="PIRSF" id="PIRSF018266">
    <property type="entry name" value="FecR"/>
    <property type="match status" value="1"/>
</dbReference>
<sequence>MTPDPADAPLDPMTEQALAWLVRLHSGSQTAEDWSDYQAWKTANAEQRRAAVLAERLWERLGPALKPRRRSKVRGMAIALALTAGLTGIGFSGGVFGPPAAYFADQRTSIGERRTMTLADGSTMELDAGTSVDIDFGPDRRRLVLHTGQIFVTVAPDPARPFVVHAGRGSTRALGTAFDVRSEGEGARIVVTEHAVRVAYPGADASVTVDVRAGQQVVYAPGPGLGRPEPVDTAMLTAWRRGQVIFDGRPLGDVVGAMARYRRGRILITDSALRDLPVTGIFSTADTDALLDALPAILPVRVWRLPGLAVIQRDADRPAMPFQRVN</sequence>
<dbReference type="Pfam" id="PF04773">
    <property type="entry name" value="FecR"/>
    <property type="match status" value="1"/>
</dbReference>
<keyword evidence="5" id="KW-1185">Reference proteome</keyword>
<dbReference type="GO" id="GO:0016989">
    <property type="term" value="F:sigma factor antagonist activity"/>
    <property type="evidence" value="ECO:0007669"/>
    <property type="project" value="TreeGrafter"/>
</dbReference>
<dbReference type="EMBL" id="CP039690">
    <property type="protein sequence ID" value="QCI64544.1"/>
    <property type="molecule type" value="Genomic_DNA"/>
</dbReference>
<evidence type="ECO:0000259" key="2">
    <source>
        <dbReference type="Pfam" id="PF04773"/>
    </source>
</evidence>
<feature type="domain" description="FecR protein" evidence="2">
    <location>
        <begin position="107"/>
        <end position="196"/>
    </location>
</feature>
<keyword evidence="1" id="KW-1133">Transmembrane helix</keyword>
<dbReference type="OrthoDB" id="7339213at2"/>
<dbReference type="InterPro" id="IPR006860">
    <property type="entry name" value="FecR"/>
</dbReference>
<keyword evidence="1" id="KW-0812">Transmembrane</keyword>
<organism evidence="4 5">
    <name type="scientific">Phreatobacter stygius</name>
    <dbReference type="NCBI Taxonomy" id="1940610"/>
    <lineage>
        <taxon>Bacteria</taxon>
        <taxon>Pseudomonadati</taxon>
        <taxon>Pseudomonadota</taxon>
        <taxon>Alphaproteobacteria</taxon>
        <taxon>Hyphomicrobiales</taxon>
        <taxon>Phreatobacteraceae</taxon>
        <taxon>Phreatobacter</taxon>
    </lineage>
</organism>
<dbReference type="RefSeq" id="WP_136959997.1">
    <property type="nucleotide sequence ID" value="NZ_CP039690.1"/>
</dbReference>
<dbReference type="InterPro" id="IPR032623">
    <property type="entry name" value="FecR_N"/>
</dbReference>
<evidence type="ECO:0000259" key="3">
    <source>
        <dbReference type="Pfam" id="PF16220"/>
    </source>
</evidence>
<feature type="transmembrane region" description="Helical" evidence="1">
    <location>
        <begin position="76"/>
        <end position="97"/>
    </location>
</feature>
<name>A0A4D7ASR9_9HYPH</name>